<proteinExistence type="predicted"/>
<dbReference type="AlphaFoldDB" id="A0A9N9D8P4"/>
<keyword evidence="2" id="KW-1185">Reference proteome</keyword>
<comment type="caution">
    <text evidence="1">The sequence shown here is derived from an EMBL/GenBank/DDBJ whole genome shotgun (WGS) entry which is preliminary data.</text>
</comment>
<name>A0A9N9D8P4_9GLOM</name>
<gene>
    <name evidence="1" type="ORF">FCALED_LOCUS9850</name>
</gene>
<evidence type="ECO:0000313" key="1">
    <source>
        <dbReference type="EMBL" id="CAG8626791.1"/>
    </source>
</evidence>
<reference evidence="1" key="1">
    <citation type="submission" date="2021-06" db="EMBL/GenBank/DDBJ databases">
        <authorList>
            <person name="Kallberg Y."/>
            <person name="Tangrot J."/>
            <person name="Rosling A."/>
        </authorList>
    </citation>
    <scope>NUCLEOTIDE SEQUENCE</scope>
    <source>
        <strain evidence="1">UK204</strain>
    </source>
</reference>
<accession>A0A9N9D8P4</accession>
<sequence>LIEICNTSITMDTMDTMDNAVNTMENCPLSIVISMDMSIANTD</sequence>
<organism evidence="1 2">
    <name type="scientific">Funneliformis caledonium</name>
    <dbReference type="NCBI Taxonomy" id="1117310"/>
    <lineage>
        <taxon>Eukaryota</taxon>
        <taxon>Fungi</taxon>
        <taxon>Fungi incertae sedis</taxon>
        <taxon>Mucoromycota</taxon>
        <taxon>Glomeromycotina</taxon>
        <taxon>Glomeromycetes</taxon>
        <taxon>Glomerales</taxon>
        <taxon>Glomeraceae</taxon>
        <taxon>Funneliformis</taxon>
    </lineage>
</organism>
<dbReference type="Proteomes" id="UP000789570">
    <property type="component" value="Unassembled WGS sequence"/>
</dbReference>
<feature type="non-terminal residue" evidence="1">
    <location>
        <position position="1"/>
    </location>
</feature>
<evidence type="ECO:0000313" key="2">
    <source>
        <dbReference type="Proteomes" id="UP000789570"/>
    </source>
</evidence>
<dbReference type="EMBL" id="CAJVPQ010003393">
    <property type="protein sequence ID" value="CAG8626791.1"/>
    <property type="molecule type" value="Genomic_DNA"/>
</dbReference>
<protein>
    <submittedName>
        <fullName evidence="1">13970_t:CDS:1</fullName>
    </submittedName>
</protein>